<name>A0A3D2SN41_9GAMM</name>
<evidence type="ECO:0000256" key="8">
    <source>
        <dbReference type="ARBA" id="ARBA00023014"/>
    </source>
</evidence>
<dbReference type="Proteomes" id="UP000263596">
    <property type="component" value="Unassembled WGS sequence"/>
</dbReference>
<dbReference type="PANTHER" id="PTHR42917:SF2">
    <property type="entry name" value="2,4-DIENOYL-COA REDUCTASE [(2E)-ENOYL-COA-PRODUCING]"/>
    <property type="match status" value="1"/>
</dbReference>
<dbReference type="InterPro" id="IPR051793">
    <property type="entry name" value="NADH:flavin_oxidoreductase"/>
</dbReference>
<dbReference type="GO" id="GO:0008670">
    <property type="term" value="F:2,4-dienoyl-CoA reductase (NADPH) activity"/>
    <property type="evidence" value="ECO:0007669"/>
    <property type="project" value="UniProtKB-EC"/>
</dbReference>
<accession>A0A3D2SN41</accession>
<evidence type="ECO:0000256" key="4">
    <source>
        <dbReference type="ARBA" id="ARBA00022643"/>
    </source>
</evidence>
<dbReference type="InterPro" id="IPR001155">
    <property type="entry name" value="OxRdtase_FMN_N"/>
</dbReference>
<evidence type="ECO:0000259" key="9">
    <source>
        <dbReference type="Pfam" id="PF00724"/>
    </source>
</evidence>
<keyword evidence="6 10" id="KW-0560">Oxidoreductase</keyword>
<dbReference type="AlphaFoldDB" id="A0A3D2SN41"/>
<dbReference type="GO" id="GO:0010181">
    <property type="term" value="F:FMN binding"/>
    <property type="evidence" value="ECO:0007669"/>
    <property type="project" value="InterPro"/>
</dbReference>
<protein>
    <submittedName>
        <fullName evidence="10">NADPH-dependent 2,4-dienoyl-CoA reductase</fullName>
        <ecNumber evidence="10">1.3.1.34</ecNumber>
    </submittedName>
</protein>
<dbReference type="GO" id="GO:0046872">
    <property type="term" value="F:metal ion binding"/>
    <property type="evidence" value="ECO:0007669"/>
    <property type="project" value="UniProtKB-KW"/>
</dbReference>
<evidence type="ECO:0000256" key="3">
    <source>
        <dbReference type="ARBA" id="ARBA00022630"/>
    </source>
</evidence>
<comment type="caution">
    <text evidence="10">The sequence shown here is derived from an EMBL/GenBank/DDBJ whole genome shotgun (WGS) entry which is preliminary data.</text>
</comment>
<keyword evidence="3" id="KW-0285">Flavoprotein</keyword>
<evidence type="ECO:0000256" key="1">
    <source>
        <dbReference type="ARBA" id="ARBA00001917"/>
    </source>
</evidence>
<keyword evidence="8" id="KW-0411">Iron-sulfur</keyword>
<sequence>MTSYAHILKPLHLGFTTIKNRVVMGSMHTGLEDRFYNYPKLAAYFGERAKGGVGLIITGGISPNRQGWLLPAGGTMNSLADIPHHRLVTHAVHKHGGKILMQILHAGRYGYQPFVV</sequence>
<proteinExistence type="predicted"/>
<comment type="cofactor">
    <cofactor evidence="1">
        <name>FMN</name>
        <dbReference type="ChEBI" id="CHEBI:58210"/>
    </cofactor>
</comment>
<evidence type="ECO:0000256" key="7">
    <source>
        <dbReference type="ARBA" id="ARBA00023004"/>
    </source>
</evidence>
<evidence type="ECO:0000313" key="11">
    <source>
        <dbReference type="Proteomes" id="UP000263596"/>
    </source>
</evidence>
<organism evidence="10 11">
    <name type="scientific">Acinetobacter ursingii</name>
    <dbReference type="NCBI Taxonomy" id="108980"/>
    <lineage>
        <taxon>Bacteria</taxon>
        <taxon>Pseudomonadati</taxon>
        <taxon>Pseudomonadota</taxon>
        <taxon>Gammaproteobacteria</taxon>
        <taxon>Moraxellales</taxon>
        <taxon>Moraxellaceae</taxon>
        <taxon>Acinetobacter</taxon>
    </lineage>
</organism>
<dbReference type="InterPro" id="IPR013785">
    <property type="entry name" value="Aldolase_TIM"/>
</dbReference>
<dbReference type="EMBL" id="DPVE01000131">
    <property type="protein sequence ID" value="HCK29995.1"/>
    <property type="molecule type" value="Genomic_DNA"/>
</dbReference>
<keyword evidence="7" id="KW-0408">Iron</keyword>
<feature type="non-terminal residue" evidence="10">
    <location>
        <position position="116"/>
    </location>
</feature>
<reference evidence="10 11" key="1">
    <citation type="journal article" date="2018" name="Nat. Biotechnol.">
        <title>A standardized bacterial taxonomy based on genome phylogeny substantially revises the tree of life.</title>
        <authorList>
            <person name="Parks D.H."/>
            <person name="Chuvochina M."/>
            <person name="Waite D.W."/>
            <person name="Rinke C."/>
            <person name="Skarshewski A."/>
            <person name="Chaumeil P.A."/>
            <person name="Hugenholtz P."/>
        </authorList>
    </citation>
    <scope>NUCLEOTIDE SEQUENCE [LARGE SCALE GENOMIC DNA]</scope>
    <source>
        <strain evidence="10">UBA9669</strain>
    </source>
</reference>
<dbReference type="Pfam" id="PF00724">
    <property type="entry name" value="Oxidored_FMN"/>
    <property type="match status" value="1"/>
</dbReference>
<keyword evidence="5" id="KW-0479">Metal-binding</keyword>
<evidence type="ECO:0000256" key="2">
    <source>
        <dbReference type="ARBA" id="ARBA00001966"/>
    </source>
</evidence>
<comment type="cofactor">
    <cofactor evidence="2">
        <name>[4Fe-4S] cluster</name>
        <dbReference type="ChEBI" id="CHEBI:49883"/>
    </cofactor>
</comment>
<evidence type="ECO:0000256" key="6">
    <source>
        <dbReference type="ARBA" id="ARBA00023002"/>
    </source>
</evidence>
<dbReference type="GO" id="GO:0051536">
    <property type="term" value="F:iron-sulfur cluster binding"/>
    <property type="evidence" value="ECO:0007669"/>
    <property type="project" value="UniProtKB-KW"/>
</dbReference>
<dbReference type="PANTHER" id="PTHR42917">
    <property type="entry name" value="2,4-DIENOYL-COA REDUCTASE"/>
    <property type="match status" value="1"/>
</dbReference>
<gene>
    <name evidence="10" type="primary">fadH</name>
    <name evidence="10" type="ORF">DHW29_07270</name>
</gene>
<dbReference type="GO" id="GO:0033543">
    <property type="term" value="P:fatty acid beta-oxidation, unsaturated, even number, reductase/isomerase pathway"/>
    <property type="evidence" value="ECO:0007669"/>
    <property type="project" value="TreeGrafter"/>
</dbReference>
<evidence type="ECO:0000256" key="5">
    <source>
        <dbReference type="ARBA" id="ARBA00022723"/>
    </source>
</evidence>
<dbReference type="EC" id="1.3.1.34" evidence="10"/>
<dbReference type="SUPFAM" id="SSF51395">
    <property type="entry name" value="FMN-linked oxidoreductases"/>
    <property type="match status" value="1"/>
</dbReference>
<keyword evidence="4" id="KW-0288">FMN</keyword>
<feature type="domain" description="NADH:flavin oxidoreductase/NADH oxidase N-terminal" evidence="9">
    <location>
        <begin position="7"/>
        <end position="109"/>
    </location>
</feature>
<evidence type="ECO:0000313" key="10">
    <source>
        <dbReference type="EMBL" id="HCK29995.1"/>
    </source>
</evidence>
<dbReference type="Gene3D" id="3.20.20.70">
    <property type="entry name" value="Aldolase class I"/>
    <property type="match status" value="1"/>
</dbReference>